<evidence type="ECO:0000256" key="2">
    <source>
        <dbReference type="SAM" id="Phobius"/>
    </source>
</evidence>
<dbReference type="EMBL" id="JACYHB010000001">
    <property type="protein sequence ID" value="MBD8077807.1"/>
    <property type="molecule type" value="Genomic_DNA"/>
</dbReference>
<protein>
    <submittedName>
        <fullName evidence="4">DUF4129 domain-containing protein</fullName>
    </submittedName>
</protein>
<dbReference type="Pfam" id="PF13559">
    <property type="entry name" value="DUF4129"/>
    <property type="match status" value="1"/>
</dbReference>
<reference evidence="4" key="2">
    <citation type="submission" date="2020-09" db="EMBL/GenBank/DDBJ databases">
        <authorList>
            <person name="Yu Y."/>
        </authorList>
    </citation>
    <scope>NUCLEOTIDE SEQUENCE</scope>
    <source>
        <strain evidence="4">KCTC 49039</strain>
    </source>
</reference>
<evidence type="ECO:0000313" key="5">
    <source>
        <dbReference type="Proteomes" id="UP000610846"/>
    </source>
</evidence>
<dbReference type="InterPro" id="IPR025403">
    <property type="entry name" value="TgpA-like_C"/>
</dbReference>
<organism evidence="4 5">
    <name type="scientific">Cellulosimicrobium arenosum</name>
    <dbReference type="NCBI Taxonomy" id="2708133"/>
    <lineage>
        <taxon>Bacteria</taxon>
        <taxon>Bacillati</taxon>
        <taxon>Actinomycetota</taxon>
        <taxon>Actinomycetes</taxon>
        <taxon>Micrococcales</taxon>
        <taxon>Promicromonosporaceae</taxon>
        <taxon>Cellulosimicrobium</taxon>
    </lineage>
</organism>
<sequence length="270" mass="28126">MTEPPPRHQPLRDRRPGPRRLVLVAALTLAALLAAAASTPWRWTPPDWLRGAPVAPPGSDVATAPPTPAPTPEPPAPPPEPGGLSLGDYLLAISALVALVALLALLRILARNRTAAPRRAPVTATPGATSTHTDADAVLPHLRDAVRTAHDELDPDVPPHDAIVAAWVTLENAAALAGAERDPAQTPTEFATRVLERTPADPAAVTRLRGLYHRARFRDGGVDAHDVDTARAALARIATDLSLETVGTADIASSDGLAAAGPSSAHDERP</sequence>
<evidence type="ECO:0000259" key="3">
    <source>
        <dbReference type="Pfam" id="PF13559"/>
    </source>
</evidence>
<accession>A0A927G6K3</accession>
<evidence type="ECO:0000256" key="1">
    <source>
        <dbReference type="SAM" id="MobiDB-lite"/>
    </source>
</evidence>
<keyword evidence="2" id="KW-0812">Transmembrane</keyword>
<evidence type="ECO:0000313" key="4">
    <source>
        <dbReference type="EMBL" id="MBD8077807.1"/>
    </source>
</evidence>
<feature type="transmembrane region" description="Helical" evidence="2">
    <location>
        <begin position="89"/>
        <end position="110"/>
    </location>
</feature>
<reference evidence="4" key="1">
    <citation type="journal article" date="2018" name="Curr. Microbiol.">
        <title>Cellulosimicrobium arenosum sp. nov., Isolated from Marine Sediment Sand.</title>
        <authorList>
            <person name="Oh M."/>
            <person name="Kim J.H."/>
            <person name="Yoon J.H."/>
            <person name="Schumann P."/>
            <person name="Kim W."/>
        </authorList>
    </citation>
    <scope>NUCLEOTIDE SEQUENCE</scope>
    <source>
        <strain evidence="4">KCTC 49039</strain>
    </source>
</reference>
<proteinExistence type="predicted"/>
<keyword evidence="5" id="KW-1185">Reference proteome</keyword>
<dbReference type="AlphaFoldDB" id="A0A927G6K3"/>
<name>A0A927G6K3_9MICO</name>
<dbReference type="RefSeq" id="WP_191827365.1">
    <property type="nucleotide sequence ID" value="NZ_JACYHB010000001.1"/>
</dbReference>
<keyword evidence="2" id="KW-0472">Membrane</keyword>
<feature type="compositionally biased region" description="Pro residues" evidence="1">
    <location>
        <begin position="65"/>
        <end position="81"/>
    </location>
</feature>
<feature type="domain" description="Protein-glutamine gamma-glutamyltransferase-like C-terminal" evidence="3">
    <location>
        <begin position="166"/>
        <end position="234"/>
    </location>
</feature>
<gene>
    <name evidence="4" type="ORF">IF651_01865</name>
</gene>
<feature type="region of interest" description="Disordered" evidence="1">
    <location>
        <begin position="45"/>
        <end position="81"/>
    </location>
</feature>
<dbReference type="Proteomes" id="UP000610846">
    <property type="component" value="Unassembled WGS sequence"/>
</dbReference>
<comment type="caution">
    <text evidence="4">The sequence shown here is derived from an EMBL/GenBank/DDBJ whole genome shotgun (WGS) entry which is preliminary data.</text>
</comment>
<keyword evidence="2" id="KW-1133">Transmembrane helix</keyword>